<dbReference type="NCBIfam" id="NF008911">
    <property type="entry name" value="PRK12275.1-2"/>
    <property type="match status" value="1"/>
</dbReference>
<evidence type="ECO:0000313" key="2">
    <source>
        <dbReference type="Proteomes" id="UP000324595"/>
    </source>
</evidence>
<comment type="caution">
    <text evidence="1">The sequence shown here is derived from an EMBL/GenBank/DDBJ whole genome shotgun (WGS) entry which is preliminary data.</text>
</comment>
<dbReference type="Proteomes" id="UP000324595">
    <property type="component" value="Unassembled WGS sequence"/>
</dbReference>
<name>A0A5D3YLD9_9BACT</name>
<evidence type="ECO:0000313" key="1">
    <source>
        <dbReference type="EMBL" id="TYP94744.1"/>
    </source>
</evidence>
<organism evidence="1 2">
    <name type="scientific">Fodinibius salinus</name>
    <dbReference type="NCBI Taxonomy" id="860790"/>
    <lineage>
        <taxon>Bacteria</taxon>
        <taxon>Pseudomonadati</taxon>
        <taxon>Balneolota</taxon>
        <taxon>Balneolia</taxon>
        <taxon>Balneolales</taxon>
        <taxon>Balneolaceae</taxon>
        <taxon>Fodinibius</taxon>
    </lineage>
</organism>
<reference evidence="1 2" key="1">
    <citation type="submission" date="2019-07" db="EMBL/GenBank/DDBJ databases">
        <title>Genomic Encyclopedia of Archaeal and Bacterial Type Strains, Phase II (KMG-II): from individual species to whole genera.</title>
        <authorList>
            <person name="Goeker M."/>
        </authorList>
    </citation>
    <scope>NUCLEOTIDE SEQUENCE [LARGE SCALE GENOMIC DNA]</scope>
    <source>
        <strain evidence="1 2">DSM 21935</strain>
    </source>
</reference>
<keyword evidence="2" id="KW-1185">Reference proteome</keyword>
<accession>A0A5D3YLD9</accession>
<dbReference type="AlphaFoldDB" id="A0A5D3YLD9"/>
<dbReference type="PANTHER" id="PTHR38471:SF2">
    <property type="entry name" value="FOUR HELIX BUNDLE PROTEIN"/>
    <property type="match status" value="1"/>
</dbReference>
<dbReference type="CDD" id="cd16377">
    <property type="entry name" value="23S_rRNA_IVP_like"/>
    <property type="match status" value="1"/>
</dbReference>
<dbReference type="OrthoDB" id="9811959at2"/>
<dbReference type="NCBIfam" id="TIGR02436">
    <property type="entry name" value="four helix bundle protein"/>
    <property type="match status" value="1"/>
</dbReference>
<dbReference type="EMBL" id="VNHY01000001">
    <property type="protein sequence ID" value="TYP94744.1"/>
    <property type="molecule type" value="Genomic_DNA"/>
</dbReference>
<dbReference type="PANTHER" id="PTHR38471">
    <property type="entry name" value="FOUR HELIX BUNDLE PROTEIN"/>
    <property type="match status" value="1"/>
</dbReference>
<gene>
    <name evidence="1" type="ORF">LX73_0032</name>
</gene>
<dbReference type="InterPro" id="IPR012657">
    <property type="entry name" value="23S_rRNA-intervening_sequence"/>
</dbReference>
<proteinExistence type="predicted"/>
<protein>
    <submittedName>
        <fullName evidence="1">Four helix bundle protein</fullName>
    </submittedName>
</protein>
<dbReference type="SUPFAM" id="SSF158446">
    <property type="entry name" value="IVS-encoded protein-like"/>
    <property type="match status" value="1"/>
</dbReference>
<dbReference type="Pfam" id="PF05635">
    <property type="entry name" value="23S_rRNA_IVP"/>
    <property type="match status" value="1"/>
</dbReference>
<dbReference type="RefSeq" id="WP_148897446.1">
    <property type="nucleotide sequence ID" value="NZ_VNHY01000001.1"/>
</dbReference>
<sequence length="117" mass="13591">MNNFRELDVWKKAVELATRIYQLTDDYPKQEVYGLTSQIRRCTVSISSNIAEGAGRRSEKEFQKFLDIATGSCYELETQLIISNNLQYLNEAEYKNIKGKLIEIQKMIYALRQSLAE</sequence>
<dbReference type="InterPro" id="IPR036583">
    <property type="entry name" value="23S_rRNA_IVS_sf"/>
</dbReference>
<dbReference type="Gene3D" id="1.20.1440.60">
    <property type="entry name" value="23S rRNA-intervening sequence"/>
    <property type="match status" value="1"/>
</dbReference>